<reference evidence="1 2" key="1">
    <citation type="submission" date="2019-05" db="EMBL/GenBank/DDBJ databases">
        <title>Marinobacter panjinensis sp. nov., a moderately halophilic bacterium isolated from sea tidal flat environment.</title>
        <authorList>
            <person name="Yang W."/>
            <person name="An M."/>
            <person name="He W."/>
            <person name="Luo X."/>
            <person name="Zhu L."/>
            <person name="Chen G."/>
            <person name="Zhang Y."/>
            <person name="Wang Y."/>
        </authorList>
    </citation>
    <scope>NUCLEOTIDE SEQUENCE [LARGE SCALE GENOMIC DNA]</scope>
    <source>
        <strain evidence="1 2">PJ-16</strain>
    </source>
</reference>
<dbReference type="Proteomes" id="UP000308488">
    <property type="component" value="Unassembled WGS sequence"/>
</dbReference>
<organism evidence="1 2">
    <name type="scientific">Marinobacter panjinensis</name>
    <dbReference type="NCBI Taxonomy" id="2576384"/>
    <lineage>
        <taxon>Bacteria</taxon>
        <taxon>Pseudomonadati</taxon>
        <taxon>Pseudomonadota</taxon>
        <taxon>Gammaproteobacteria</taxon>
        <taxon>Pseudomonadales</taxon>
        <taxon>Marinobacteraceae</taxon>
        <taxon>Marinobacter</taxon>
    </lineage>
</organism>
<name>A0A4U6R8Y4_9GAMM</name>
<gene>
    <name evidence="1" type="ORF">FDP08_00085</name>
</gene>
<comment type="caution">
    <text evidence="1">The sequence shown here is derived from an EMBL/GenBank/DDBJ whole genome shotgun (WGS) entry which is preliminary data.</text>
</comment>
<dbReference type="Pfam" id="PF11279">
    <property type="entry name" value="DUF3080"/>
    <property type="match status" value="1"/>
</dbReference>
<protein>
    <submittedName>
        <fullName evidence="1">DUF3080 domain-containing protein</fullName>
    </submittedName>
</protein>
<accession>A0A4U6R8Y4</accession>
<dbReference type="AlphaFoldDB" id="A0A4U6R8Y4"/>
<evidence type="ECO:0000313" key="1">
    <source>
        <dbReference type="EMBL" id="TKV69558.1"/>
    </source>
</evidence>
<dbReference type="OrthoDB" id="6997572at2"/>
<dbReference type="InterPro" id="IPR021431">
    <property type="entry name" value="DUF3080"/>
</dbReference>
<proteinExistence type="predicted"/>
<dbReference type="EMBL" id="SZYH01000001">
    <property type="protein sequence ID" value="TKV69558.1"/>
    <property type="molecule type" value="Genomic_DNA"/>
</dbReference>
<sequence length="322" mass="36264">MMDNYVVQVADALELNPELSEVSPVSQIPRRRERFLEMPDLDMGMLDFLSLYGCELQYVVGERNSIMGRVMQPLNRLRYEAHFIRAAENCIPQTDRESVKEDLQEAIESKSETLAIAVWNATWGVEEVERLFTLAQGYYPGKSDENPVAELASGVMKLNRTVTGLLGGNTDEPLEYVGEVHQRWQAEHRAGQLMNSARLLVTRLDDATALLARRVETDPLCPEDGASTATGALGEAYSRAYAEGVQTYLQRVDQAKEALIEPLEKLAAQQEDTMPEAFREWYRQHLDTENTGSLWGQLDRATETHALRWQQLLAQCGVSPDS</sequence>
<keyword evidence="2" id="KW-1185">Reference proteome</keyword>
<evidence type="ECO:0000313" key="2">
    <source>
        <dbReference type="Proteomes" id="UP000308488"/>
    </source>
</evidence>